<dbReference type="SUPFAM" id="SSF56784">
    <property type="entry name" value="HAD-like"/>
    <property type="match status" value="1"/>
</dbReference>
<dbReference type="InterPro" id="IPR041492">
    <property type="entry name" value="HAD_2"/>
</dbReference>
<organism evidence="1 2">
    <name type="scientific">Glaciecola punicea ACAM 611</name>
    <dbReference type="NCBI Taxonomy" id="1121923"/>
    <lineage>
        <taxon>Bacteria</taxon>
        <taxon>Pseudomonadati</taxon>
        <taxon>Pseudomonadota</taxon>
        <taxon>Gammaproteobacteria</taxon>
        <taxon>Alteromonadales</taxon>
        <taxon>Alteromonadaceae</taxon>
        <taxon>Glaciecola</taxon>
    </lineage>
</organism>
<dbReference type="PANTHER" id="PTHR42896">
    <property type="entry name" value="XYLULOSE-1,5-BISPHOSPHATE (XUBP) PHOSPHATASE"/>
    <property type="match status" value="1"/>
</dbReference>
<name>H5TCE6_9ALTE</name>
<dbReference type="STRING" id="56804.BAE46_06690"/>
<dbReference type="InterPro" id="IPR023214">
    <property type="entry name" value="HAD_sf"/>
</dbReference>
<dbReference type="Gene3D" id="3.40.50.1000">
    <property type="entry name" value="HAD superfamily/HAD-like"/>
    <property type="match status" value="1"/>
</dbReference>
<dbReference type="InterPro" id="IPR044999">
    <property type="entry name" value="CbbY-like"/>
</dbReference>
<reference evidence="1 2" key="1">
    <citation type="journal article" date="2012" name="J. Bacteriol.">
        <title>Genome sequence of proteorhodopsin-containing sea ice bacterium Glaciecola punicea ACAM 611T.</title>
        <authorList>
            <person name="Qin Q.-L."/>
            <person name="Xie B.-B."/>
            <person name="Shu Y.-L."/>
            <person name="Rong J.-C."/>
            <person name="Zhao D.-L."/>
            <person name="Zhang X.-Y."/>
            <person name="Chen X.-L."/>
            <person name="Zhou B.-C."/>
            <person name="Zhanga Y.-Z."/>
        </authorList>
    </citation>
    <scope>NUCLEOTIDE SEQUENCE [LARGE SCALE GENOMIC DNA]</scope>
    <source>
        <strain evidence="1 2">ACAM 611</strain>
    </source>
</reference>
<dbReference type="InterPro" id="IPR036412">
    <property type="entry name" value="HAD-like_sf"/>
</dbReference>
<evidence type="ECO:0000313" key="2">
    <source>
        <dbReference type="Proteomes" id="UP000053586"/>
    </source>
</evidence>
<comment type="caution">
    <text evidence="1">The sequence shown here is derived from an EMBL/GenBank/DDBJ whole genome shotgun (WGS) entry which is preliminary data.</text>
</comment>
<dbReference type="InterPro" id="IPR006439">
    <property type="entry name" value="HAD-SF_hydro_IA"/>
</dbReference>
<sequence>MKAIIFGGIGTIANTSYLQRKSFNAAFEKLSINWHWGELEYKELLVQSGGQDRIEQYNKVHKGLPKDVTSVDIHALKTSLFHEFMNSTTLPLRPGVRWVIEQAKLNNMKIAFATTTSAENIRNLLNSAELDPATFDLICNSTVVDRYKPDPEVYEYCLNTLKLLASNCMAIEDASAGLDAAVAAGINCVAFPNEYTARHDYSKAIEKVENLERAVHLRSFFTT</sequence>
<evidence type="ECO:0000313" key="1">
    <source>
        <dbReference type="EMBL" id="GAB55973.1"/>
    </source>
</evidence>
<dbReference type="PANTHER" id="PTHR42896:SF2">
    <property type="entry name" value="CBBY-LIKE PROTEIN"/>
    <property type="match status" value="1"/>
</dbReference>
<dbReference type="OrthoDB" id="9782449at2"/>
<accession>H5TCE6</accession>
<dbReference type="eggNOG" id="COG0637">
    <property type="taxonomic scope" value="Bacteria"/>
</dbReference>
<dbReference type="RefSeq" id="WP_006005614.1">
    <property type="nucleotide sequence ID" value="NZ_BAET01000019.1"/>
</dbReference>
<dbReference type="AlphaFoldDB" id="H5TCE6"/>
<dbReference type="GO" id="GO:0016787">
    <property type="term" value="F:hydrolase activity"/>
    <property type="evidence" value="ECO:0007669"/>
    <property type="project" value="InterPro"/>
</dbReference>
<proteinExistence type="predicted"/>
<reference evidence="1 2" key="2">
    <citation type="journal article" date="2017" name="Antonie Van Leeuwenhoek">
        <title>Rhizobium rhizosphaerae sp. nov., a novel species isolated from rice rhizosphere.</title>
        <authorList>
            <person name="Zhao J.J."/>
            <person name="Zhang J."/>
            <person name="Zhang R.J."/>
            <person name="Zhang C.W."/>
            <person name="Yin H.Q."/>
            <person name="Zhang X.X."/>
        </authorList>
    </citation>
    <scope>NUCLEOTIDE SEQUENCE [LARGE SCALE GENOMIC DNA]</scope>
    <source>
        <strain evidence="1 2">ACAM 611</strain>
    </source>
</reference>
<protein>
    <submittedName>
        <fullName evidence="1">Protein CbbY, plasmid</fullName>
    </submittedName>
</protein>
<dbReference type="EMBL" id="BAET01000019">
    <property type="protein sequence ID" value="GAB55973.1"/>
    <property type="molecule type" value="Genomic_DNA"/>
</dbReference>
<dbReference type="Gene3D" id="1.10.150.240">
    <property type="entry name" value="Putative phosphatase, domain 2"/>
    <property type="match status" value="1"/>
</dbReference>
<dbReference type="NCBIfam" id="TIGR01509">
    <property type="entry name" value="HAD-SF-IA-v3"/>
    <property type="match status" value="1"/>
</dbReference>
<dbReference type="Pfam" id="PF13419">
    <property type="entry name" value="HAD_2"/>
    <property type="match status" value="1"/>
</dbReference>
<dbReference type="Proteomes" id="UP000053586">
    <property type="component" value="Unassembled WGS sequence"/>
</dbReference>
<dbReference type="InterPro" id="IPR023198">
    <property type="entry name" value="PGP-like_dom2"/>
</dbReference>
<dbReference type="PRINTS" id="PR00413">
    <property type="entry name" value="HADHALOGNASE"/>
</dbReference>
<gene>
    <name evidence="1" type="ORF">GPUN_1857</name>
</gene>
<keyword evidence="2" id="KW-1185">Reference proteome</keyword>